<dbReference type="AlphaFoldDB" id="A0A9X3TUH0"/>
<keyword evidence="2" id="KW-1185">Reference proteome</keyword>
<gene>
    <name evidence="1" type="ORF">O3V59_20580</name>
</gene>
<dbReference type="EMBL" id="JAPYYP010000041">
    <property type="protein sequence ID" value="MDA5110742.1"/>
    <property type="molecule type" value="Genomic_DNA"/>
</dbReference>
<sequence>MQVKIKIGVIGPVAIVESIREAIKSFPNFIPVFRASDQIADAPVFARELMDEVEVLLFSGYYPYKIAKESVAFSVPVHYVPLTGTGLYRALFRLNPHRRRGSFSIDTLARQAVEKVLDELGEPFAAMHYYGGGSYQVEEMIRFHREAFEQGGSDGALTGVKAVSDALTGLGIPNEWVTPTVQDITVSLERALLSTEKRRNKESQIVFGLIQIDGYTQWVERSTSEYDVQKRKLEIHRMFLDYVGCLDGYLTSLGGGEYQFVTTRGIFERETRGYKSIPLLTDAKTALGVSLSIGVGFGKSANEAGTHARLALRQSKEFGGDICFIVLEDRSVIGPVEMAHPMVYGLSITDKDLLQKAEKAGMTAAYMSKLMAQVTRLGKTEYTAQELASILGVTVRSAHRIMLQWLDAGLVEIVGVEKITSRGRPRQVYRLSFAASPVCRGEQERASAE</sequence>
<name>A0A9X3TUH0_9BACL</name>
<reference evidence="1" key="1">
    <citation type="submission" date="2022-12" db="EMBL/GenBank/DDBJ databases">
        <title>Draft genome sequence of the thermophilic strain Brevibacillus thermoruber HT42, isolated from Los Humeros, Puebla, Mexico, with biotechnological potential.</title>
        <authorList>
            <person name="Lara Sanchez J."/>
            <person name="Solis Palacios R."/>
            <person name="Bustos Baena A.S."/>
            <person name="Ruz Baez A.E."/>
            <person name="Espinosa Luna G."/>
            <person name="Oliart Ros R.M."/>
        </authorList>
    </citation>
    <scope>NUCLEOTIDE SEQUENCE</scope>
    <source>
        <strain evidence="1">HT42</strain>
    </source>
</reference>
<accession>A0A9X3TUH0</accession>
<dbReference type="RefSeq" id="WP_029097765.1">
    <property type="nucleotide sequence ID" value="NZ_JAPYYP010000041.1"/>
</dbReference>
<protein>
    <recommendedName>
        <fullName evidence="3">Transcriptional regulator</fullName>
    </recommendedName>
</protein>
<dbReference type="Gene3D" id="3.30.70.270">
    <property type="match status" value="1"/>
</dbReference>
<proteinExistence type="predicted"/>
<comment type="caution">
    <text evidence="1">The sequence shown here is derived from an EMBL/GenBank/DDBJ whole genome shotgun (WGS) entry which is preliminary data.</text>
</comment>
<evidence type="ECO:0000313" key="2">
    <source>
        <dbReference type="Proteomes" id="UP001151071"/>
    </source>
</evidence>
<dbReference type="Proteomes" id="UP001151071">
    <property type="component" value="Unassembled WGS sequence"/>
</dbReference>
<dbReference type="InterPro" id="IPR043128">
    <property type="entry name" value="Rev_trsase/Diguanyl_cyclase"/>
</dbReference>
<evidence type="ECO:0000313" key="1">
    <source>
        <dbReference type="EMBL" id="MDA5110742.1"/>
    </source>
</evidence>
<organism evidence="1 2">
    <name type="scientific">Brevibacillus thermoruber</name>
    <dbReference type="NCBI Taxonomy" id="33942"/>
    <lineage>
        <taxon>Bacteria</taxon>
        <taxon>Bacillati</taxon>
        <taxon>Bacillota</taxon>
        <taxon>Bacilli</taxon>
        <taxon>Bacillales</taxon>
        <taxon>Paenibacillaceae</taxon>
        <taxon>Brevibacillus</taxon>
    </lineage>
</organism>
<evidence type="ECO:0008006" key="3">
    <source>
        <dbReference type="Google" id="ProtNLM"/>
    </source>
</evidence>